<evidence type="ECO:0000313" key="5">
    <source>
        <dbReference type="Proteomes" id="UP000243884"/>
    </source>
</evidence>
<feature type="transmembrane region" description="Helical" evidence="2">
    <location>
        <begin position="17"/>
        <end position="37"/>
    </location>
</feature>
<organism evidence="4 5">
    <name type="scientific">Aerococcus suis</name>
    <dbReference type="NCBI Taxonomy" id="371602"/>
    <lineage>
        <taxon>Bacteria</taxon>
        <taxon>Bacillati</taxon>
        <taxon>Bacillota</taxon>
        <taxon>Bacilli</taxon>
        <taxon>Lactobacillales</taxon>
        <taxon>Aerococcaceae</taxon>
        <taxon>Aerococcus</taxon>
    </lineage>
</organism>
<feature type="domain" description="Cell envelope-related transcriptional attenuator" evidence="3">
    <location>
        <begin position="89"/>
        <end position="229"/>
    </location>
</feature>
<evidence type="ECO:0000256" key="2">
    <source>
        <dbReference type="SAM" id="Phobius"/>
    </source>
</evidence>
<evidence type="ECO:0000259" key="3">
    <source>
        <dbReference type="Pfam" id="PF03816"/>
    </source>
</evidence>
<evidence type="ECO:0000313" key="4">
    <source>
        <dbReference type="EMBL" id="SMC30769.1"/>
    </source>
</evidence>
<name>A0A1W1Y3M4_9LACT</name>
<comment type="similarity">
    <text evidence="1">Belongs to the LytR/CpsA/Psr (LCP) family.</text>
</comment>
<dbReference type="EMBL" id="FWXK01000001">
    <property type="protein sequence ID" value="SMC30769.1"/>
    <property type="molecule type" value="Genomic_DNA"/>
</dbReference>
<dbReference type="STRING" id="371602.SAMN04487984_0272"/>
<dbReference type="OrthoDB" id="27330at2"/>
<protein>
    <submittedName>
        <fullName evidence="4">Transcriptional attenuator, LytR family</fullName>
    </submittedName>
</protein>
<dbReference type="RefSeq" id="WP_084097876.1">
    <property type="nucleotide sequence ID" value="NZ_FWXK01000001.1"/>
</dbReference>
<dbReference type="AlphaFoldDB" id="A0A1W1Y3M4"/>
<keyword evidence="2" id="KW-0812">Transmembrane</keyword>
<reference evidence="5" key="1">
    <citation type="submission" date="2017-04" db="EMBL/GenBank/DDBJ databases">
        <authorList>
            <person name="Varghese N."/>
            <person name="Submissions S."/>
        </authorList>
    </citation>
    <scope>NUCLEOTIDE SEQUENCE [LARGE SCALE GENOMIC DNA]</scope>
    <source>
        <strain evidence="5">DSM 21500</strain>
    </source>
</reference>
<dbReference type="PANTHER" id="PTHR33392">
    <property type="entry name" value="POLYISOPRENYL-TEICHOIC ACID--PEPTIDOGLYCAN TEICHOIC ACID TRANSFERASE TAGU"/>
    <property type="match status" value="1"/>
</dbReference>
<gene>
    <name evidence="4" type="ORF">SAMN04487984_0272</name>
</gene>
<keyword evidence="2" id="KW-1133">Transmembrane helix</keyword>
<proteinExistence type="inferred from homology"/>
<dbReference type="Proteomes" id="UP000243884">
    <property type="component" value="Unassembled WGS sequence"/>
</dbReference>
<dbReference type="InterPro" id="IPR050922">
    <property type="entry name" value="LytR/CpsA/Psr_CW_biosynth"/>
</dbReference>
<dbReference type="Pfam" id="PF03816">
    <property type="entry name" value="LytR_cpsA_psr"/>
    <property type="match status" value="1"/>
</dbReference>
<dbReference type="Gene3D" id="3.40.630.190">
    <property type="entry name" value="LCP protein"/>
    <property type="match status" value="1"/>
</dbReference>
<sequence>MEENSRRAKNRHKKRRVWPIIVVILLIIVAGLGVWGYSKVHQTQKAIYQPVDNNQVEQVRRDSAKIEDKDPVSILLLGVDHNSERTEQNSDVMILVTVNPDTKEAKMVSIPRDTPLPGTETKINSAYANNGTSGAINAVQDLLNVPIDYYATVDMEGLIGVVDSLGGVTVDSPLAFSQDGYDFPQGTTEITTGEQALAFVRNRKNDPEGDFGRNRRQRILLLAILDKFSSPTAIMQAGTLFDTVQNYVNTNITGDEMVQLGLHYRLSSDDVEALDLAGQAGTGVSGASLNFVSDEQINNVSQALRENLEINN</sequence>
<evidence type="ECO:0000256" key="1">
    <source>
        <dbReference type="ARBA" id="ARBA00006068"/>
    </source>
</evidence>
<dbReference type="NCBIfam" id="TIGR00350">
    <property type="entry name" value="lytR_cpsA_psr"/>
    <property type="match status" value="1"/>
</dbReference>
<keyword evidence="5" id="KW-1185">Reference proteome</keyword>
<dbReference type="PANTHER" id="PTHR33392:SF6">
    <property type="entry name" value="POLYISOPRENYL-TEICHOIC ACID--PEPTIDOGLYCAN TEICHOIC ACID TRANSFERASE TAGU"/>
    <property type="match status" value="1"/>
</dbReference>
<accession>A0A1W1Y3M4</accession>
<dbReference type="InterPro" id="IPR004474">
    <property type="entry name" value="LytR_CpsA_psr"/>
</dbReference>
<keyword evidence="2" id="KW-0472">Membrane</keyword>